<feature type="region of interest" description="Disordered" evidence="1">
    <location>
        <begin position="1"/>
        <end position="20"/>
    </location>
</feature>
<dbReference type="Proteomes" id="UP000028059">
    <property type="component" value="Unassembled WGS sequence"/>
</dbReference>
<feature type="compositionally biased region" description="Basic and acidic residues" evidence="1">
    <location>
        <begin position="1"/>
        <end position="11"/>
    </location>
</feature>
<evidence type="ECO:0000256" key="1">
    <source>
        <dbReference type="SAM" id="MobiDB-lite"/>
    </source>
</evidence>
<organism evidence="2 3">
    <name type="scientific">Marine Group I thaumarchaeote SCGC AAA799-N04</name>
    <dbReference type="NCBI Taxonomy" id="1502293"/>
    <lineage>
        <taxon>Archaea</taxon>
        <taxon>Nitrososphaerota</taxon>
        <taxon>Marine Group I</taxon>
    </lineage>
</organism>
<keyword evidence="3" id="KW-1185">Reference proteome</keyword>
<comment type="caution">
    <text evidence="2">The sequence shown here is derived from an EMBL/GenBank/DDBJ whole genome shotgun (WGS) entry which is preliminary data.</text>
</comment>
<name>A0A081RLE7_9ARCH</name>
<reference evidence="2 3" key="1">
    <citation type="submission" date="2014-06" db="EMBL/GenBank/DDBJ databases">
        <authorList>
            <person name="Ngugi D.K."/>
            <person name="Blom J."/>
            <person name="Alam I."/>
            <person name="Rashid M."/>
            <person name="Ba Alawi W."/>
            <person name="Zhang G."/>
            <person name="Hikmawan T."/>
            <person name="Guan Y."/>
            <person name="Antunes A."/>
            <person name="Siam R."/>
            <person name="ElDorry H."/>
            <person name="Bajic V."/>
            <person name="Stingl U."/>
        </authorList>
    </citation>
    <scope>NUCLEOTIDE SEQUENCE [LARGE SCALE GENOMIC DNA]</scope>
    <source>
        <strain evidence="2">SCGC AAA799-N04</strain>
    </source>
</reference>
<dbReference type="EMBL" id="JOKN01000039">
    <property type="protein sequence ID" value="KEQ56020.1"/>
    <property type="molecule type" value="Genomic_DNA"/>
</dbReference>
<proteinExistence type="predicted"/>
<protein>
    <submittedName>
        <fullName evidence="2">Uncharacterized protein</fullName>
    </submittedName>
</protein>
<gene>
    <name evidence="2" type="ORF">AAA799N04_01589</name>
</gene>
<sequence length="20" mass="2183">KGQEGDKDKGPDLIQIGKKK</sequence>
<feature type="non-terminal residue" evidence="2">
    <location>
        <position position="1"/>
    </location>
</feature>
<evidence type="ECO:0000313" key="2">
    <source>
        <dbReference type="EMBL" id="KEQ56020.1"/>
    </source>
</evidence>
<accession>A0A081RLE7</accession>
<dbReference type="AlphaFoldDB" id="A0A081RLE7"/>
<evidence type="ECO:0000313" key="3">
    <source>
        <dbReference type="Proteomes" id="UP000028059"/>
    </source>
</evidence>